<comment type="similarity">
    <text evidence="6">Belongs to the TRAFAC class myosin-kinesin ATPase superfamily. Kinesin family.</text>
</comment>
<evidence type="ECO:0000259" key="9">
    <source>
        <dbReference type="PROSITE" id="PS50067"/>
    </source>
</evidence>
<dbReference type="InterPro" id="IPR027417">
    <property type="entry name" value="P-loop_NTPase"/>
</dbReference>
<evidence type="ECO:0000256" key="2">
    <source>
        <dbReference type="ARBA" id="ARBA00022490"/>
    </source>
</evidence>
<comment type="caution">
    <text evidence="10">The sequence shown here is derived from an EMBL/GenBank/DDBJ whole genome shotgun (WGS) entry which is preliminary data.</text>
</comment>
<dbReference type="InterPro" id="IPR027640">
    <property type="entry name" value="Kinesin-like_fam"/>
</dbReference>
<dbReference type="GO" id="GO:0051231">
    <property type="term" value="P:spindle elongation"/>
    <property type="evidence" value="ECO:0007669"/>
    <property type="project" value="TreeGrafter"/>
</dbReference>
<evidence type="ECO:0000256" key="6">
    <source>
        <dbReference type="PROSITE-ProRule" id="PRU00283"/>
    </source>
</evidence>
<evidence type="ECO:0000313" key="11">
    <source>
        <dbReference type="Proteomes" id="UP000297716"/>
    </source>
</evidence>
<feature type="compositionally biased region" description="Polar residues" evidence="8">
    <location>
        <begin position="182"/>
        <end position="194"/>
    </location>
</feature>
<dbReference type="PROSITE" id="PS00411">
    <property type="entry name" value="KINESIN_MOTOR_1"/>
    <property type="match status" value="1"/>
</dbReference>
<keyword evidence="5 7" id="KW-0175">Coiled coil</keyword>
<feature type="compositionally biased region" description="Basic residues" evidence="8">
    <location>
        <begin position="1742"/>
        <end position="1753"/>
    </location>
</feature>
<keyword evidence="6" id="KW-0505">Motor protein</keyword>
<sequence>MAPSPPGSPSAMLPPRPMSAMVKPSPRSNSRLSTTSKAGGGSRASDEDGGRTAVKVAVRVRPPLKSSDPGFDLIPQRFQRSMVQTTSNTSIAIESPQGKKVFVFDRVFSPEVGQEGVWDYLNESINAFLQGYNVSLLAYGQSGAGKSYTMGTSGPLEQDDLDSMGVIPRAATELFEKLEGSTIQRNSNRSSMSQLRAPARYSTQAPASKPADKNWQLKATYVEIYNEQLRDLLLPDTVGLHERGVVNIREDTKGNILLTGLHQVDINSADDLMNALNFGSTIRQTDATAVNAKSSRSHAVFSLNLIQRKHKQTGQGAEKRFSVPLEAISGGETWVTTDSKLHFVDLAGSERLKNTGAQGERAREGISINAGLAALGKVISQLSSRQPGSHVSYRDSRLTRLLQDSLGGNAITYMIACVTPAEFHLSETLNTVQYAQRARAIQSKPRIQQVEDGDKQALIERLKVEVAFLREQIRSSERGAGERRNVVVGERSERHNERETELQNQLLDIQENYTTLSQRHAKLIAEMAKARDNEAAENQSLDETLGDSATERLNRSNSFAQAVEQVVLEYEKTIQTLEQSLSSTRATLSNTETTLLEKETKCAYVDTINNQLTARVQKLMDREANTESYLHDLETKLDGHTSGEEKNISIIHELRKEIARIRENEAACEDYISTLEERLAESDQDQELMQREMDRLEQIIERQRSLGKLDSLLYELDHIKDDDNDPDAEAETGQSQGIGHRRTFSERSGKSHTSRQSQNLREALPKVAEGVESKDAIEEESSEGVPSKATNGVDGSEKTTEQAEANMADLEYPPQSPAQSQFVNDKLETVTQELVDLRVEHESTLGEFDLLHAKYEEALRALAELQDHVDEARHPNRQRDSMLSVTSPDQTRPPSFLSDSKFSDGKDETHLSSQSLSSELSSAMESPATTDTTDTEAPTEAATEGSKASESSETLTVNTSAKENEAIVAELDKLKLLASEKEAAEKELTERYAQLEEEHQETLDTIEELKTEIAKAKYAEPPSPRTAATPVIRRKSSQNVMIIDRAHRSFAALRNIAAENFEQDPDKMQNFEVYLNSAMHELHARSERVQELEADVANAKKEMETKMTIISGLTRERSSLKSSPMDISVVATMRDQLEQNEQQFKIMQEGYATRERELLAEVEALRVAVQEAAGTRTPSSTASPNGDALVENTTLVVTQENKISQLEAELSSWESKHESALEAMQTAEKQMKETIQTLESELSAINIKFAEAQDKEAKIGTETKDAEAQHEKMVALLRSEIDEYKFIVESHNTKVAELEQAHIAANNQLVGISQARELAAAEVDSHKELVSQLETQIAEHEKALKLHEQNLQELHAEHAHQVEEIHASSKQEYDTQLNILMAEHAENIKLLESDTAEARDELTKVAKQISEALGLEVTVDTLSERIEELVAYQSALHAEQQRGADIESHINELSTINNTIMRDLEAVRSTFNDMLHVDGNDLKSPYPSVSEQLAAVRKKMTDLENKNKKQSRIVEELEDQLQTNFDQAQITNNRLSTLQIERNAHMEETHAAKMKAEANLEAIRQEVAMLQARLEETDVPKRTNSMTSQMRKTSSVVSLPSPPPAIPLPPLPAGGATSPVPPTPTGGRPASNDLAMAQIREDQEARIKSIERHLNAERQLTATLEEALTDLENQSKKVKADSEAWKRRAHELEVENKDLKDKPPQDPRWRDSLHQIEEERKKRQESERARAHLEERMNAINNKKKKKGSLNCF</sequence>
<dbReference type="SMART" id="SM00129">
    <property type="entry name" value="KISc"/>
    <property type="match status" value="1"/>
</dbReference>
<feature type="region of interest" description="Disordered" evidence="8">
    <location>
        <begin position="1"/>
        <end position="52"/>
    </location>
</feature>
<dbReference type="GO" id="GO:0005524">
    <property type="term" value="F:ATP binding"/>
    <property type="evidence" value="ECO:0007669"/>
    <property type="project" value="UniProtKB-UniRule"/>
</dbReference>
<dbReference type="FunFam" id="3.40.850.10:FF:000125">
    <property type="entry name" value="Kinesin class 4 (Chromokinesin group)"/>
    <property type="match status" value="1"/>
</dbReference>
<dbReference type="PRINTS" id="PR00380">
    <property type="entry name" value="KINESINHEAVY"/>
</dbReference>
<feature type="coiled-coil region" evidence="7">
    <location>
        <begin position="1546"/>
        <end position="1573"/>
    </location>
</feature>
<feature type="region of interest" description="Disordered" evidence="8">
    <location>
        <begin position="872"/>
        <end position="960"/>
    </location>
</feature>
<feature type="domain" description="Kinesin motor" evidence="9">
    <location>
        <begin position="53"/>
        <end position="441"/>
    </location>
</feature>
<feature type="compositionally biased region" description="Polar residues" evidence="8">
    <location>
        <begin position="946"/>
        <end position="960"/>
    </location>
</feature>
<feature type="coiled-coil region" evidence="7">
    <location>
        <begin position="672"/>
        <end position="706"/>
    </location>
</feature>
<dbReference type="Gene3D" id="3.40.850.10">
    <property type="entry name" value="Kinesin motor domain"/>
    <property type="match status" value="1"/>
</dbReference>
<keyword evidence="3 6" id="KW-0547">Nucleotide-binding</keyword>
<feature type="compositionally biased region" description="Polar residues" evidence="8">
    <location>
        <begin position="1582"/>
        <end position="1592"/>
    </location>
</feature>
<feature type="compositionally biased region" description="Pro residues" evidence="8">
    <location>
        <begin position="1600"/>
        <end position="1612"/>
    </location>
</feature>
<keyword evidence="4 6" id="KW-0067">ATP-binding</keyword>
<reference evidence="10 11" key="1">
    <citation type="submission" date="2019-03" db="EMBL/GenBank/DDBJ databases">
        <title>Draft genome sequence of Xylaria hypoxylon DSM 108379, a ubiquitous saprotrophic-parasitic fungi on hardwood.</title>
        <authorList>
            <person name="Buettner E."/>
            <person name="Leonhardt S."/>
            <person name="Gebauer A.M."/>
            <person name="Liers C."/>
            <person name="Hofrichter M."/>
            <person name="Kellner H."/>
        </authorList>
    </citation>
    <scope>NUCLEOTIDE SEQUENCE [LARGE SCALE GENOMIC DNA]</scope>
    <source>
        <strain evidence="10 11">DSM 108379</strain>
    </source>
</reference>
<dbReference type="InterPro" id="IPR001752">
    <property type="entry name" value="Kinesin_motor_dom"/>
</dbReference>
<feature type="compositionally biased region" description="Polar residues" evidence="8">
    <location>
        <begin position="881"/>
        <end position="900"/>
    </location>
</feature>
<dbReference type="GO" id="GO:0003777">
    <property type="term" value="F:microtubule motor activity"/>
    <property type="evidence" value="ECO:0007669"/>
    <property type="project" value="InterPro"/>
</dbReference>
<feature type="region of interest" description="Disordered" evidence="8">
    <location>
        <begin position="719"/>
        <end position="801"/>
    </location>
</feature>
<evidence type="ECO:0000256" key="1">
    <source>
        <dbReference type="ARBA" id="ARBA00004496"/>
    </source>
</evidence>
<protein>
    <recommendedName>
        <fullName evidence="9">Kinesin motor domain-containing protein</fullName>
    </recommendedName>
</protein>
<evidence type="ECO:0000256" key="3">
    <source>
        <dbReference type="ARBA" id="ARBA00022741"/>
    </source>
</evidence>
<organism evidence="10 11">
    <name type="scientific">Xylaria hypoxylon</name>
    <dbReference type="NCBI Taxonomy" id="37992"/>
    <lineage>
        <taxon>Eukaryota</taxon>
        <taxon>Fungi</taxon>
        <taxon>Dikarya</taxon>
        <taxon>Ascomycota</taxon>
        <taxon>Pezizomycotina</taxon>
        <taxon>Sordariomycetes</taxon>
        <taxon>Xylariomycetidae</taxon>
        <taxon>Xylariales</taxon>
        <taxon>Xylariaceae</taxon>
        <taxon>Xylaria</taxon>
    </lineage>
</organism>
<dbReference type="SUPFAM" id="SSF52540">
    <property type="entry name" value="P-loop containing nucleoside triphosphate hydrolases"/>
    <property type="match status" value="1"/>
</dbReference>
<feature type="region of interest" description="Disordered" evidence="8">
    <location>
        <begin position="1695"/>
        <end position="1753"/>
    </location>
</feature>
<dbReference type="GO" id="GO:0007052">
    <property type="term" value="P:mitotic spindle organization"/>
    <property type="evidence" value="ECO:0007669"/>
    <property type="project" value="TreeGrafter"/>
</dbReference>
<dbReference type="GO" id="GO:0005875">
    <property type="term" value="C:microtubule associated complex"/>
    <property type="evidence" value="ECO:0007669"/>
    <property type="project" value="TreeGrafter"/>
</dbReference>
<proteinExistence type="inferred from homology"/>
<feature type="compositionally biased region" description="Polar residues" evidence="8">
    <location>
        <begin position="26"/>
        <end position="37"/>
    </location>
</feature>
<dbReference type="GO" id="GO:0005737">
    <property type="term" value="C:cytoplasm"/>
    <property type="evidence" value="ECO:0007669"/>
    <property type="project" value="UniProtKB-SubCell"/>
</dbReference>
<dbReference type="Proteomes" id="UP000297716">
    <property type="component" value="Unassembled WGS sequence"/>
</dbReference>
<dbReference type="InterPro" id="IPR019821">
    <property type="entry name" value="Kinesin_motor_CS"/>
</dbReference>
<evidence type="ECO:0000256" key="7">
    <source>
        <dbReference type="SAM" id="Coils"/>
    </source>
</evidence>
<name>A0A4Z0YNU5_9PEZI</name>
<dbReference type="InterPro" id="IPR036961">
    <property type="entry name" value="Kinesin_motor_dom_sf"/>
</dbReference>
<gene>
    <name evidence="10" type="ORF">E0Z10_g3346</name>
</gene>
<dbReference type="GO" id="GO:0007018">
    <property type="term" value="P:microtubule-based movement"/>
    <property type="evidence" value="ECO:0007669"/>
    <property type="project" value="InterPro"/>
</dbReference>
<feature type="compositionally biased region" description="Basic and acidic residues" evidence="8">
    <location>
        <begin position="901"/>
        <end position="910"/>
    </location>
</feature>
<comment type="subcellular location">
    <subcellularLocation>
        <location evidence="1">Cytoplasm</location>
    </subcellularLocation>
</comment>
<feature type="coiled-coil region" evidence="7">
    <location>
        <begin position="967"/>
        <end position="1012"/>
    </location>
</feature>
<feature type="region of interest" description="Disordered" evidence="8">
    <location>
        <begin position="182"/>
        <end position="208"/>
    </location>
</feature>
<feature type="coiled-coil region" evidence="7">
    <location>
        <begin position="1493"/>
        <end position="1520"/>
    </location>
</feature>
<feature type="coiled-coil region" evidence="7">
    <location>
        <begin position="1196"/>
        <end position="1255"/>
    </location>
</feature>
<evidence type="ECO:0000256" key="8">
    <source>
        <dbReference type="SAM" id="MobiDB-lite"/>
    </source>
</evidence>
<dbReference type="PANTHER" id="PTHR47969">
    <property type="entry name" value="CHROMOSOME-ASSOCIATED KINESIN KIF4A-RELATED"/>
    <property type="match status" value="1"/>
</dbReference>
<keyword evidence="11" id="KW-1185">Reference proteome</keyword>
<dbReference type="Pfam" id="PF00225">
    <property type="entry name" value="Kinesin"/>
    <property type="match status" value="1"/>
</dbReference>
<feature type="compositionally biased region" description="Pro residues" evidence="8">
    <location>
        <begin position="1"/>
        <end position="17"/>
    </location>
</feature>
<dbReference type="GO" id="GO:0008017">
    <property type="term" value="F:microtubule binding"/>
    <property type="evidence" value="ECO:0007669"/>
    <property type="project" value="InterPro"/>
</dbReference>
<dbReference type="STRING" id="37992.A0A4Z0YNU5"/>
<feature type="coiled-coil region" evidence="7">
    <location>
        <begin position="1075"/>
        <end position="1109"/>
    </location>
</feature>
<feature type="compositionally biased region" description="Basic and acidic residues" evidence="8">
    <location>
        <begin position="1695"/>
        <end position="1737"/>
    </location>
</feature>
<dbReference type="OrthoDB" id="3176171at2759"/>
<feature type="compositionally biased region" description="Low complexity" evidence="8">
    <location>
        <begin position="911"/>
        <end position="944"/>
    </location>
</feature>
<feature type="coiled-coil region" evidence="7">
    <location>
        <begin position="459"/>
        <end position="533"/>
    </location>
</feature>
<dbReference type="PROSITE" id="PS50067">
    <property type="entry name" value="KINESIN_MOTOR_2"/>
    <property type="match status" value="1"/>
</dbReference>
<feature type="binding site" evidence="6">
    <location>
        <begin position="140"/>
        <end position="147"/>
    </location>
    <ligand>
        <name>ATP</name>
        <dbReference type="ChEBI" id="CHEBI:30616"/>
    </ligand>
</feature>
<dbReference type="PANTHER" id="PTHR47969:SF15">
    <property type="entry name" value="CHROMOSOME-ASSOCIATED KINESIN KIF4A-RELATED"/>
    <property type="match status" value="1"/>
</dbReference>
<evidence type="ECO:0000256" key="4">
    <source>
        <dbReference type="ARBA" id="ARBA00022840"/>
    </source>
</evidence>
<dbReference type="EMBL" id="SKBN01000046">
    <property type="protein sequence ID" value="TGJ85397.1"/>
    <property type="molecule type" value="Genomic_DNA"/>
</dbReference>
<accession>A0A4Z0YNU5</accession>
<feature type="coiled-coil region" evidence="7">
    <location>
        <begin position="1288"/>
        <end position="1408"/>
    </location>
</feature>
<feature type="region of interest" description="Disordered" evidence="8">
    <location>
        <begin position="1577"/>
        <end position="1630"/>
    </location>
</feature>
<evidence type="ECO:0000256" key="5">
    <source>
        <dbReference type="ARBA" id="ARBA00023054"/>
    </source>
</evidence>
<evidence type="ECO:0000313" key="10">
    <source>
        <dbReference type="EMBL" id="TGJ85397.1"/>
    </source>
</evidence>
<keyword evidence="2" id="KW-0963">Cytoplasm</keyword>